<evidence type="ECO:0000256" key="1">
    <source>
        <dbReference type="SAM" id="MobiDB-lite"/>
    </source>
</evidence>
<keyword evidence="2" id="KW-0732">Signal</keyword>
<dbReference type="GeneID" id="112045343"/>
<dbReference type="PROSITE" id="PS51257">
    <property type="entry name" value="PROKAR_LIPOPROTEIN"/>
    <property type="match status" value="1"/>
</dbReference>
<evidence type="ECO:0000256" key="2">
    <source>
        <dbReference type="SAM" id="SignalP"/>
    </source>
</evidence>
<protein>
    <submittedName>
        <fullName evidence="4">Integumentary mucin C.1</fullName>
    </submittedName>
</protein>
<proteinExistence type="predicted"/>
<dbReference type="RefSeq" id="XP_023937258.1">
    <property type="nucleotide sequence ID" value="XM_024081490.2"/>
</dbReference>
<feature type="signal peptide" evidence="2">
    <location>
        <begin position="1"/>
        <end position="16"/>
    </location>
</feature>
<name>A0A6J1MWL1_BICAN</name>
<evidence type="ECO:0000313" key="4">
    <source>
        <dbReference type="RefSeq" id="XP_023937258.1"/>
    </source>
</evidence>
<dbReference type="KEGG" id="bany:112045343"/>
<feature type="region of interest" description="Disordered" evidence="1">
    <location>
        <begin position="72"/>
        <end position="120"/>
    </location>
</feature>
<evidence type="ECO:0000313" key="3">
    <source>
        <dbReference type="Proteomes" id="UP001652582"/>
    </source>
</evidence>
<feature type="chain" id="PRO_5026878514" evidence="2">
    <location>
        <begin position="17"/>
        <end position="120"/>
    </location>
</feature>
<organism evidence="3 4">
    <name type="scientific">Bicyclus anynana</name>
    <name type="common">Squinting bush brown butterfly</name>
    <dbReference type="NCBI Taxonomy" id="110368"/>
    <lineage>
        <taxon>Eukaryota</taxon>
        <taxon>Metazoa</taxon>
        <taxon>Ecdysozoa</taxon>
        <taxon>Arthropoda</taxon>
        <taxon>Hexapoda</taxon>
        <taxon>Insecta</taxon>
        <taxon>Pterygota</taxon>
        <taxon>Neoptera</taxon>
        <taxon>Endopterygota</taxon>
        <taxon>Lepidoptera</taxon>
        <taxon>Glossata</taxon>
        <taxon>Ditrysia</taxon>
        <taxon>Papilionoidea</taxon>
        <taxon>Nymphalidae</taxon>
        <taxon>Satyrinae</taxon>
        <taxon>Satyrini</taxon>
        <taxon>Mycalesina</taxon>
        <taxon>Bicyclus</taxon>
    </lineage>
</organism>
<accession>A0A6J1MWL1</accession>
<reference evidence="4" key="1">
    <citation type="submission" date="2025-08" db="UniProtKB">
        <authorList>
            <consortium name="RefSeq"/>
        </authorList>
    </citation>
    <scope>IDENTIFICATION</scope>
</reference>
<dbReference type="OrthoDB" id="7217231at2759"/>
<sequence length="120" mass="12785">MAHLFRFVFIFPLVICLTVSCSLPQIQDVARTVKAFHDVPRLCTNRSISFTRSRKLICLICKGLDPTCFGITSTTTSTTSTTTSTTTPTTTTSSSTTTPSSTTSSSTPTTTTSTAPSEST</sequence>
<gene>
    <name evidence="4" type="primary">LOC112045343</name>
</gene>
<keyword evidence="3" id="KW-1185">Reference proteome</keyword>
<dbReference type="AlphaFoldDB" id="A0A6J1MWL1"/>
<dbReference type="Proteomes" id="UP001652582">
    <property type="component" value="Chromosome 19"/>
</dbReference>